<sequence>MTDYARDCQNRFPSLWLATAVERDLSEPLDGDASCDVAVIGAGYTGLATAIELARGGANVRIIDGGFPGWGGSGRNSGAVIRGFKNSRSALVKEFGDERGRAMADFGGRVCDIVFDLIARYDIQCDLVRSGWLLPAHNKAGLRRVRDRVDTWTADGFPGLAMIDRDTLARMIGSEAYIGGMIDSHGASLNPLSYARGLARAALGHGAGVHGQTRADRLSRTGGRWRVDTPRGAITAEKVVVATDAYSGGLVPSVDRSFASIHTNIVATVPLPGDIADSILPGEQAVSDIRRILLYWHKDPHGRVLFGTRGTLGGPRSDADFAHVEAALHRVYPQLRGQPIEFRWSGRIALTGNFVPHINEPEPGLWTAHGYCGRGVAMATAYGTLMGKAILANGSLGKLPVPDTAAPTMPPKPLRDLGVVSATHFFRLLDLVA</sequence>
<dbReference type="PANTHER" id="PTHR13847:SF281">
    <property type="entry name" value="FAD DEPENDENT OXIDOREDUCTASE DOMAIN-CONTAINING PROTEIN"/>
    <property type="match status" value="1"/>
</dbReference>
<dbReference type="EMBL" id="JAASQI010000005">
    <property type="protein sequence ID" value="NIJ58715.1"/>
    <property type="molecule type" value="Genomic_DNA"/>
</dbReference>
<dbReference type="RefSeq" id="WP_166953353.1">
    <property type="nucleotide sequence ID" value="NZ_JAASQI010000005.1"/>
</dbReference>
<protein>
    <submittedName>
        <fullName evidence="3">Glycine/D-amino acid oxidase-like deaminating enzyme</fullName>
    </submittedName>
</protein>
<dbReference type="SUPFAM" id="SSF51905">
    <property type="entry name" value="FAD/NAD(P)-binding domain"/>
    <property type="match status" value="1"/>
</dbReference>
<dbReference type="Gene3D" id="3.50.50.60">
    <property type="entry name" value="FAD/NAD(P)-binding domain"/>
    <property type="match status" value="1"/>
</dbReference>
<proteinExistence type="predicted"/>
<keyword evidence="1" id="KW-0560">Oxidoreductase</keyword>
<dbReference type="PANTHER" id="PTHR13847">
    <property type="entry name" value="SARCOSINE DEHYDROGENASE-RELATED"/>
    <property type="match status" value="1"/>
</dbReference>
<dbReference type="PROSITE" id="PS50206">
    <property type="entry name" value="RHODANESE_3"/>
    <property type="match status" value="1"/>
</dbReference>
<dbReference type="Pfam" id="PF01266">
    <property type="entry name" value="DAO"/>
    <property type="match status" value="1"/>
</dbReference>
<dbReference type="InterPro" id="IPR036188">
    <property type="entry name" value="FAD/NAD-bd_sf"/>
</dbReference>
<dbReference type="InterPro" id="IPR006076">
    <property type="entry name" value="FAD-dep_OxRdtase"/>
</dbReference>
<dbReference type="InterPro" id="IPR001763">
    <property type="entry name" value="Rhodanese-like_dom"/>
</dbReference>
<organism evidence="3 4">
    <name type="scientific">Pseudochelatococcus lubricantis</name>
    <dbReference type="NCBI Taxonomy" id="1538102"/>
    <lineage>
        <taxon>Bacteria</taxon>
        <taxon>Pseudomonadati</taxon>
        <taxon>Pseudomonadota</taxon>
        <taxon>Alphaproteobacteria</taxon>
        <taxon>Hyphomicrobiales</taxon>
        <taxon>Chelatococcaceae</taxon>
        <taxon>Pseudochelatococcus</taxon>
    </lineage>
</organism>
<dbReference type="Proteomes" id="UP001429580">
    <property type="component" value="Unassembled WGS sequence"/>
</dbReference>
<evidence type="ECO:0000313" key="3">
    <source>
        <dbReference type="EMBL" id="NIJ58715.1"/>
    </source>
</evidence>
<keyword evidence="4" id="KW-1185">Reference proteome</keyword>
<gene>
    <name evidence="3" type="ORF">FHS82_002563</name>
</gene>
<reference evidence="3 4" key="1">
    <citation type="submission" date="2020-03" db="EMBL/GenBank/DDBJ databases">
        <title>Genomic Encyclopedia of Type Strains, Phase IV (KMG-IV): sequencing the most valuable type-strain genomes for metagenomic binning, comparative biology and taxonomic classification.</title>
        <authorList>
            <person name="Goeker M."/>
        </authorList>
    </citation>
    <scope>NUCLEOTIDE SEQUENCE [LARGE SCALE GENOMIC DNA]</scope>
    <source>
        <strain evidence="3 4">DSM 103870</strain>
    </source>
</reference>
<dbReference type="Gene3D" id="3.30.9.10">
    <property type="entry name" value="D-Amino Acid Oxidase, subunit A, domain 2"/>
    <property type="match status" value="1"/>
</dbReference>
<comment type="caution">
    <text evidence="3">The sequence shown here is derived from an EMBL/GenBank/DDBJ whole genome shotgun (WGS) entry which is preliminary data.</text>
</comment>
<evidence type="ECO:0000256" key="1">
    <source>
        <dbReference type="ARBA" id="ARBA00023002"/>
    </source>
</evidence>
<feature type="domain" description="Rhodanese" evidence="2">
    <location>
        <begin position="48"/>
        <end position="79"/>
    </location>
</feature>
<evidence type="ECO:0000259" key="2">
    <source>
        <dbReference type="PROSITE" id="PS50206"/>
    </source>
</evidence>
<accession>A0ABX0V2X2</accession>
<name>A0ABX0V2X2_9HYPH</name>
<evidence type="ECO:0000313" key="4">
    <source>
        <dbReference type="Proteomes" id="UP001429580"/>
    </source>
</evidence>